<feature type="region of interest" description="Disordered" evidence="1">
    <location>
        <begin position="407"/>
        <end position="432"/>
    </location>
</feature>
<proteinExistence type="predicted"/>
<name>A0AAV2R1F9_MEGNR</name>
<evidence type="ECO:0000313" key="2">
    <source>
        <dbReference type="EMBL" id="CAL4108260.1"/>
    </source>
</evidence>
<keyword evidence="3" id="KW-1185">Reference proteome</keyword>
<sequence>MSLRYIMDEQSSLIEKHLLELLDKSTTPEKALQSLLSPCFSSVDVCSMDYEPVLIFLAYMRFIMTRQPEAYVDSIWEKILRKTMMFSRNCSDSGEEITHVMKTHTNVLPEDGPQVLTWLQKALVVHKKCPNPYLRLDLFRLIRIFRWNTSGNMSTKDRANLDDTYERVCSTFIHTIGEIQPLHLYPSGSEEKVLFSLADLSFIFDHYECNLNQKLQKIISNGIIEELMKHNTIDVESKEGKFISNCIQLIGIFMVKCGSISKLRMTSIRDIDFILNFFKYQIGNLIYYKDFEFLLPGNIPWEQFRYILSHPSFRPHIMETICYLTSAIINNPCKYSTQLWPVRDCIAGDLGVCTKTSDLPKLLLSRQVHGPGHVHTHTLLLPDLRHMKPNDFYMRMADIIDMDDEDMDSQDCDVEFDDSEDGDAEFSDAEDN</sequence>
<organism evidence="2 3">
    <name type="scientific">Meganyctiphanes norvegica</name>
    <name type="common">Northern krill</name>
    <name type="synonym">Thysanopoda norvegica</name>
    <dbReference type="NCBI Taxonomy" id="48144"/>
    <lineage>
        <taxon>Eukaryota</taxon>
        <taxon>Metazoa</taxon>
        <taxon>Ecdysozoa</taxon>
        <taxon>Arthropoda</taxon>
        <taxon>Crustacea</taxon>
        <taxon>Multicrustacea</taxon>
        <taxon>Malacostraca</taxon>
        <taxon>Eumalacostraca</taxon>
        <taxon>Eucarida</taxon>
        <taxon>Euphausiacea</taxon>
        <taxon>Euphausiidae</taxon>
        <taxon>Meganyctiphanes</taxon>
    </lineage>
</organism>
<dbReference type="EMBL" id="CAXKWB010013597">
    <property type="protein sequence ID" value="CAL4108260.1"/>
    <property type="molecule type" value="Genomic_DNA"/>
</dbReference>
<dbReference type="Proteomes" id="UP001497623">
    <property type="component" value="Unassembled WGS sequence"/>
</dbReference>
<reference evidence="2 3" key="1">
    <citation type="submission" date="2024-05" db="EMBL/GenBank/DDBJ databases">
        <authorList>
            <person name="Wallberg A."/>
        </authorList>
    </citation>
    <scope>NUCLEOTIDE SEQUENCE [LARGE SCALE GENOMIC DNA]</scope>
</reference>
<evidence type="ECO:0000256" key="1">
    <source>
        <dbReference type="SAM" id="MobiDB-lite"/>
    </source>
</evidence>
<protein>
    <submittedName>
        <fullName evidence="2">Uncharacterized protein</fullName>
    </submittedName>
</protein>
<evidence type="ECO:0000313" key="3">
    <source>
        <dbReference type="Proteomes" id="UP001497623"/>
    </source>
</evidence>
<comment type="caution">
    <text evidence="2">The sequence shown here is derived from an EMBL/GenBank/DDBJ whole genome shotgun (WGS) entry which is preliminary data.</text>
</comment>
<dbReference type="AlphaFoldDB" id="A0AAV2R1F9"/>
<accession>A0AAV2R1F9</accession>
<gene>
    <name evidence="2" type="ORF">MNOR_LOCUS18766</name>
</gene>